<gene>
    <name evidence="1" type="ORF">Cgig2_009594</name>
</gene>
<comment type="caution">
    <text evidence="1">The sequence shown here is derived from an EMBL/GenBank/DDBJ whole genome shotgun (WGS) entry which is preliminary data.</text>
</comment>
<keyword evidence="2" id="KW-1185">Reference proteome</keyword>
<name>A0A9Q1QGN1_9CARY</name>
<organism evidence="1 2">
    <name type="scientific">Carnegiea gigantea</name>
    <dbReference type="NCBI Taxonomy" id="171969"/>
    <lineage>
        <taxon>Eukaryota</taxon>
        <taxon>Viridiplantae</taxon>
        <taxon>Streptophyta</taxon>
        <taxon>Embryophyta</taxon>
        <taxon>Tracheophyta</taxon>
        <taxon>Spermatophyta</taxon>
        <taxon>Magnoliopsida</taxon>
        <taxon>eudicotyledons</taxon>
        <taxon>Gunneridae</taxon>
        <taxon>Pentapetalae</taxon>
        <taxon>Caryophyllales</taxon>
        <taxon>Cactineae</taxon>
        <taxon>Cactaceae</taxon>
        <taxon>Cactoideae</taxon>
        <taxon>Echinocereeae</taxon>
        <taxon>Carnegiea</taxon>
    </lineage>
</organism>
<proteinExistence type="predicted"/>
<dbReference type="AlphaFoldDB" id="A0A9Q1QGN1"/>
<sequence length="306" mass="33272">MQEQQQYFHGQDHFVGSCAPFNIPSTGYGGSPSPQWNPSVLLATTSTSNLISRLPYENEFHATSCGEPGLVNTVSVTTTHTILDNDAENYFNCPQPNNLPEIEEEDMLSSFPNFGGLMHNPITTSTMKNQSWVLGAPYSRGLTHQFPLEHDHALELDDHSPYDDNNMISWSTISDGFADASDVLNEIGLLTPSSPTSTSSVSSTPHARLGLNLLQAMDLFSGDNNAGFAGKSPQIYDHLVAAEVISSAIGNKIMSNKAGRKEKISEKVSALHQLVCPFGKVGAYYTKLLFPLSNNNILLLPQIKAN</sequence>
<dbReference type="EMBL" id="JAKOGI010000208">
    <property type="protein sequence ID" value="KAJ8439770.1"/>
    <property type="molecule type" value="Genomic_DNA"/>
</dbReference>
<evidence type="ECO:0000313" key="1">
    <source>
        <dbReference type="EMBL" id="KAJ8439770.1"/>
    </source>
</evidence>
<dbReference type="Proteomes" id="UP001153076">
    <property type="component" value="Unassembled WGS sequence"/>
</dbReference>
<evidence type="ECO:0000313" key="2">
    <source>
        <dbReference type="Proteomes" id="UP001153076"/>
    </source>
</evidence>
<accession>A0A9Q1QGN1</accession>
<reference evidence="1" key="1">
    <citation type="submission" date="2022-04" db="EMBL/GenBank/DDBJ databases">
        <title>Carnegiea gigantea Genome sequencing and assembly v2.</title>
        <authorList>
            <person name="Copetti D."/>
            <person name="Sanderson M.J."/>
            <person name="Burquez A."/>
            <person name="Wojciechowski M.F."/>
        </authorList>
    </citation>
    <scope>NUCLEOTIDE SEQUENCE</scope>
    <source>
        <strain evidence="1">SGP5-SGP5p</strain>
        <tissue evidence="1">Aerial part</tissue>
    </source>
</reference>
<protein>
    <submittedName>
        <fullName evidence="1">Uncharacterized protein</fullName>
    </submittedName>
</protein>